<organism evidence="2 3">
    <name type="scientific">Bacillus mesophilum</name>
    <dbReference type="NCBI Taxonomy" id="1071718"/>
    <lineage>
        <taxon>Bacteria</taxon>
        <taxon>Bacillati</taxon>
        <taxon>Bacillota</taxon>
        <taxon>Bacilli</taxon>
        <taxon>Bacillales</taxon>
        <taxon>Bacillaceae</taxon>
        <taxon>Bacillus</taxon>
    </lineage>
</organism>
<accession>A0A7V7RJ31</accession>
<evidence type="ECO:0008006" key="4">
    <source>
        <dbReference type="Google" id="ProtNLM"/>
    </source>
</evidence>
<dbReference type="OrthoDB" id="2943172at2"/>
<evidence type="ECO:0000256" key="1">
    <source>
        <dbReference type="SAM" id="Phobius"/>
    </source>
</evidence>
<dbReference type="AlphaFoldDB" id="A0A7V7RJ31"/>
<evidence type="ECO:0000313" key="2">
    <source>
        <dbReference type="EMBL" id="KAB2330642.1"/>
    </source>
</evidence>
<proteinExistence type="predicted"/>
<reference evidence="2 3" key="1">
    <citation type="journal article" date="2014" name="Arch. Microbiol.">
        <title>Bacillus mesophilum sp. nov., strain IITR-54T, a novel 4-chlorobiphenyl dechlorinating bacterium.</title>
        <authorList>
            <person name="Manickam N."/>
            <person name="Singh N.K."/>
            <person name="Bajaj A."/>
            <person name="Kumar R.M."/>
            <person name="Kaur G."/>
            <person name="Kaur N."/>
            <person name="Bala M."/>
            <person name="Kumar A."/>
            <person name="Mayilraj S."/>
        </authorList>
    </citation>
    <scope>NUCLEOTIDE SEQUENCE [LARGE SCALE GENOMIC DNA]</scope>
    <source>
        <strain evidence="2 3">IITR-54</strain>
    </source>
</reference>
<feature type="transmembrane region" description="Helical" evidence="1">
    <location>
        <begin position="107"/>
        <end position="128"/>
    </location>
</feature>
<dbReference type="EMBL" id="WBOT01000007">
    <property type="protein sequence ID" value="KAB2330642.1"/>
    <property type="molecule type" value="Genomic_DNA"/>
</dbReference>
<evidence type="ECO:0000313" key="3">
    <source>
        <dbReference type="Proteomes" id="UP000441354"/>
    </source>
</evidence>
<gene>
    <name evidence="2" type="ORF">F7732_18515</name>
</gene>
<dbReference type="Proteomes" id="UP000441354">
    <property type="component" value="Unassembled WGS sequence"/>
</dbReference>
<feature type="transmembrane region" description="Helical" evidence="1">
    <location>
        <begin position="78"/>
        <end position="101"/>
    </location>
</feature>
<protein>
    <recommendedName>
        <fullName evidence="4">DUF2178 domain-containing protein</fullName>
    </recommendedName>
</protein>
<sequence>MKNLQYLALGFIVVCMGAGILIAKWMIPDLAWSAVAAGIGGTVAGVGLVAAAAKIREIKKRDHVPDVDERTWNNMKNFYAIALYFVLIGSMAVVIVLVGLGHETIELGAISLYLLFLFMVLAIGSFIVKRA</sequence>
<dbReference type="RefSeq" id="WP_151575573.1">
    <property type="nucleotide sequence ID" value="NZ_WBOT01000007.1"/>
</dbReference>
<keyword evidence="1" id="KW-0472">Membrane</keyword>
<keyword evidence="3" id="KW-1185">Reference proteome</keyword>
<name>A0A7V7RJ31_9BACI</name>
<comment type="caution">
    <text evidence="2">The sequence shown here is derived from an EMBL/GenBank/DDBJ whole genome shotgun (WGS) entry which is preliminary data.</text>
</comment>
<keyword evidence="1" id="KW-0812">Transmembrane</keyword>
<feature type="transmembrane region" description="Helical" evidence="1">
    <location>
        <begin position="7"/>
        <end position="27"/>
    </location>
</feature>
<feature type="transmembrane region" description="Helical" evidence="1">
    <location>
        <begin position="33"/>
        <end position="53"/>
    </location>
</feature>
<keyword evidence="1" id="KW-1133">Transmembrane helix</keyword>